<sequence>MTYTPLAFEFSDDFTMSENGVDAPGIVVDPPLVSATNSDTESWRIARVTAAWGSASAAVALLSHRYQRQWAGAIVELNDHKGTLEVTWRDEQSRMLFEGVIMGAWERAGEHSGAHALA</sequence>
<dbReference type="Proteomes" id="UP000284395">
    <property type="component" value="Unassembled WGS sequence"/>
</dbReference>
<protein>
    <submittedName>
        <fullName evidence="1">Uncharacterized protein</fullName>
    </submittedName>
</protein>
<keyword evidence="2" id="KW-1185">Reference proteome</keyword>
<evidence type="ECO:0000313" key="1">
    <source>
        <dbReference type="EMBL" id="RKF22440.1"/>
    </source>
</evidence>
<dbReference type="OrthoDB" id="8776961at2"/>
<proteinExistence type="predicted"/>
<dbReference type="AlphaFoldDB" id="A0A420EP40"/>
<comment type="caution">
    <text evidence="1">The sequence shown here is derived from an EMBL/GenBank/DDBJ whole genome shotgun (WGS) entry which is preliminary data.</text>
</comment>
<accession>A0A420EP40</accession>
<gene>
    <name evidence="1" type="ORF">D6851_04215</name>
</gene>
<name>A0A420EP40_9SPHN</name>
<organism evidence="1 2">
    <name type="scientific">Altericroceibacterium spongiae</name>
    <dbReference type="NCBI Taxonomy" id="2320269"/>
    <lineage>
        <taxon>Bacteria</taxon>
        <taxon>Pseudomonadati</taxon>
        <taxon>Pseudomonadota</taxon>
        <taxon>Alphaproteobacteria</taxon>
        <taxon>Sphingomonadales</taxon>
        <taxon>Erythrobacteraceae</taxon>
        <taxon>Altericroceibacterium</taxon>
    </lineage>
</organism>
<evidence type="ECO:0000313" key="2">
    <source>
        <dbReference type="Proteomes" id="UP000284395"/>
    </source>
</evidence>
<reference evidence="1 2" key="1">
    <citation type="submission" date="2018-09" db="EMBL/GenBank/DDBJ databases">
        <title>Altererythrobacter spongiae sp. nov., isolated from a marine sponge.</title>
        <authorList>
            <person name="Zhuang L."/>
            <person name="Luo L."/>
        </authorList>
    </citation>
    <scope>NUCLEOTIDE SEQUENCE [LARGE SCALE GENOMIC DNA]</scope>
    <source>
        <strain evidence="1 2">HN-Y73</strain>
    </source>
</reference>
<dbReference type="RefSeq" id="WP_120323639.1">
    <property type="nucleotide sequence ID" value="NZ_RAPF01000002.1"/>
</dbReference>
<dbReference type="EMBL" id="RAPF01000002">
    <property type="protein sequence ID" value="RKF22440.1"/>
    <property type="molecule type" value="Genomic_DNA"/>
</dbReference>